<keyword evidence="5 6" id="KW-0472">Membrane</keyword>
<dbReference type="Pfam" id="PF13440">
    <property type="entry name" value="Polysacc_synt_3"/>
    <property type="match status" value="1"/>
</dbReference>
<evidence type="ECO:0000313" key="7">
    <source>
        <dbReference type="EMBL" id="KKG06266.1"/>
    </source>
</evidence>
<evidence type="ECO:0000256" key="3">
    <source>
        <dbReference type="ARBA" id="ARBA00022692"/>
    </source>
</evidence>
<feature type="transmembrane region" description="Helical" evidence="6">
    <location>
        <begin position="464"/>
        <end position="482"/>
    </location>
</feature>
<keyword evidence="3 6" id="KW-0812">Transmembrane</keyword>
<dbReference type="GO" id="GO:0005886">
    <property type="term" value="C:plasma membrane"/>
    <property type="evidence" value="ECO:0007669"/>
    <property type="project" value="UniProtKB-SubCell"/>
</dbReference>
<feature type="transmembrane region" description="Helical" evidence="6">
    <location>
        <begin position="351"/>
        <end position="372"/>
    </location>
</feature>
<gene>
    <name evidence="7" type="ORF">DU47_13605</name>
    <name evidence="8" type="ORF">DU80_14640</name>
</gene>
<keyword evidence="4 6" id="KW-1133">Transmembrane helix</keyword>
<feature type="transmembrane region" description="Helical" evidence="6">
    <location>
        <begin position="254"/>
        <end position="276"/>
    </location>
</feature>
<feature type="transmembrane region" description="Helical" evidence="6">
    <location>
        <begin position="130"/>
        <end position="150"/>
    </location>
</feature>
<organism evidence="7 10">
    <name type="scientific">Methanosarcina mazei</name>
    <name type="common">Methanosarcina frisia</name>
    <dbReference type="NCBI Taxonomy" id="2209"/>
    <lineage>
        <taxon>Archaea</taxon>
        <taxon>Methanobacteriati</taxon>
        <taxon>Methanobacteriota</taxon>
        <taxon>Stenosarchaea group</taxon>
        <taxon>Methanomicrobia</taxon>
        <taxon>Methanosarcinales</taxon>
        <taxon>Methanosarcinaceae</taxon>
        <taxon>Methanosarcina</taxon>
    </lineage>
</organism>
<comment type="subcellular location">
    <subcellularLocation>
        <location evidence="1">Cell membrane</location>
        <topology evidence="1">Multi-pass membrane protein</topology>
    </subcellularLocation>
</comment>
<evidence type="ECO:0000256" key="6">
    <source>
        <dbReference type="SAM" id="Phobius"/>
    </source>
</evidence>
<evidence type="ECO:0000256" key="2">
    <source>
        <dbReference type="ARBA" id="ARBA00022475"/>
    </source>
</evidence>
<evidence type="ECO:0000313" key="9">
    <source>
        <dbReference type="Proteomes" id="UP000034152"/>
    </source>
</evidence>
<keyword evidence="2" id="KW-1003">Cell membrane</keyword>
<dbReference type="PANTHER" id="PTHR30250:SF28">
    <property type="entry name" value="POLYSACCHARIDE BIOSYNTHESIS PROTEIN"/>
    <property type="match status" value="1"/>
</dbReference>
<keyword evidence="10" id="KW-1185">Reference proteome</keyword>
<dbReference type="PANTHER" id="PTHR30250">
    <property type="entry name" value="PST FAMILY PREDICTED COLANIC ACID TRANSPORTER"/>
    <property type="match status" value="1"/>
</dbReference>
<evidence type="ECO:0000256" key="1">
    <source>
        <dbReference type="ARBA" id="ARBA00004651"/>
    </source>
</evidence>
<proteinExistence type="predicted"/>
<sequence length="513" mass="57155">MDETTINAAKKRFGNSNKKSFAFDVLTLTGGTTLAQILTILSVPVLTRLYQPENFGVWALYSSITSIISVIICMRYEYAIMLPESDEDAINLLGVSFLAIGVVTGLTLAIIWFFRESIISILNSPQIGNYLWLVPLFVLVNGIFLALNGWNSRTKLFRRLSFSRISSSVSTIATQIIIGIFDKKSPTGLITGSVTGQSVATFILAGQIWRDDRSLIRKSLNWKKMYEVLKRYRKFPLVDSFSALMNSISWQLPAFLLAAFFSPAIVGFYSIGFRLLQMPMSLIGSSISQVFFQRASRAASSGNLSVLAENVFKILVIIGMFPILVLTIVGSDVFTVVFGKAWAEAGIYTQILGFWAFVWFISSPLTGIYLVVEEYDFGFRYNFINLATRFLSLIIGGFLGSARTALILFSISGIVVYGYMCLKMMSYSGVKISRTLKIVFSNFILFIPAGIILAVLEIRETNPILIVAFSGVLICFYYLYILKTDTNVKKIIREFDLEGKSLKISILGKVPKS</sequence>
<feature type="transmembrane region" description="Helical" evidence="6">
    <location>
        <begin position="21"/>
        <end position="46"/>
    </location>
</feature>
<comment type="caution">
    <text evidence="7">The sequence shown here is derived from an EMBL/GenBank/DDBJ whole genome shotgun (WGS) entry which is preliminary data.</text>
</comment>
<dbReference type="Proteomes" id="UP000034152">
    <property type="component" value="Unassembled WGS sequence"/>
</dbReference>
<protein>
    <submittedName>
        <fullName evidence="7">Translocase</fullName>
    </submittedName>
</protein>
<name>A0A0F8BUN1_METMZ</name>
<feature type="transmembrane region" description="Helical" evidence="6">
    <location>
        <begin position="392"/>
        <end position="417"/>
    </location>
</feature>
<feature type="transmembrane region" description="Helical" evidence="6">
    <location>
        <begin position="90"/>
        <end position="114"/>
    </location>
</feature>
<feature type="transmembrane region" description="Helical" evidence="6">
    <location>
        <begin position="314"/>
        <end position="339"/>
    </location>
</feature>
<evidence type="ECO:0000313" key="8">
    <source>
        <dbReference type="EMBL" id="KKH90537.1"/>
    </source>
</evidence>
<dbReference type="EMBL" id="JJQU01000021">
    <property type="protein sequence ID" value="KKH90537.1"/>
    <property type="molecule type" value="Genomic_DNA"/>
</dbReference>
<dbReference type="EMBL" id="JJOS01000012">
    <property type="protein sequence ID" value="KKG06266.1"/>
    <property type="molecule type" value="Genomic_DNA"/>
</dbReference>
<dbReference type="AlphaFoldDB" id="A0A0F8BUN1"/>
<dbReference type="GeneID" id="97802317"/>
<evidence type="ECO:0000256" key="5">
    <source>
        <dbReference type="ARBA" id="ARBA00023136"/>
    </source>
</evidence>
<dbReference type="InterPro" id="IPR050833">
    <property type="entry name" value="Poly_Biosynth_Transport"/>
</dbReference>
<accession>A0A0F8BUN1</accession>
<evidence type="ECO:0000256" key="4">
    <source>
        <dbReference type="ARBA" id="ARBA00022989"/>
    </source>
</evidence>
<feature type="transmembrane region" description="Helical" evidence="6">
    <location>
        <begin position="438"/>
        <end position="458"/>
    </location>
</feature>
<dbReference type="PATRIC" id="fig|2209.56.peg.3159"/>
<evidence type="ECO:0000313" key="10">
    <source>
        <dbReference type="Proteomes" id="UP000034578"/>
    </source>
</evidence>
<dbReference type="Proteomes" id="UP000034578">
    <property type="component" value="Unassembled WGS sequence"/>
</dbReference>
<dbReference type="RefSeq" id="WP_048048063.1">
    <property type="nucleotide sequence ID" value="NZ_AP019780.1"/>
</dbReference>
<feature type="transmembrane region" description="Helical" evidence="6">
    <location>
        <begin position="58"/>
        <end position="78"/>
    </location>
</feature>
<reference evidence="9 10" key="1">
    <citation type="journal article" date="2015" name="ISME J.">
        <title>Genomic and phenotypic differentiation among Methanosarcina mazei populations from Columbia River sediment.</title>
        <authorList>
            <person name="Youngblut N.D."/>
            <person name="Wirth J.S."/>
            <person name="Henriksen J.R."/>
            <person name="Smith M."/>
            <person name="Simon H."/>
            <person name="Metcalf W.W."/>
            <person name="Whitaker R.J."/>
        </authorList>
    </citation>
    <scope>NUCLEOTIDE SEQUENCE [LARGE SCALE GENOMIC DNA]</scope>
    <source>
        <strain evidence="8 9">1.H.M.2.1</strain>
        <strain evidence="7 10">2.F.A.2.4</strain>
    </source>
</reference>